<gene>
    <name evidence="1" type="ORF">AJ78_08935</name>
</gene>
<evidence type="ECO:0000313" key="2">
    <source>
        <dbReference type="Proteomes" id="UP000182235"/>
    </source>
</evidence>
<reference evidence="1 2" key="1">
    <citation type="submission" date="2015-07" db="EMBL/GenBank/DDBJ databases">
        <title>Emmonsia species relationships and genome sequence.</title>
        <authorList>
            <consortium name="The Broad Institute Genomics Platform"/>
            <person name="Cuomo C.A."/>
            <person name="Munoz J.F."/>
            <person name="Imamovic A."/>
            <person name="Priest M.E."/>
            <person name="Young S."/>
            <person name="Clay O.K."/>
            <person name="McEwen J.G."/>
        </authorList>
    </citation>
    <scope>NUCLEOTIDE SEQUENCE [LARGE SCALE GENOMIC DNA]</scope>
    <source>
        <strain evidence="1 2">UAMH 9510</strain>
    </source>
</reference>
<sequence>MTLREWNYNHIASLFAHARVLLYGKTCLRLDTEYDIRSRGQYRELDAPSPVNAAVVTFA</sequence>
<comment type="caution">
    <text evidence="1">The sequence shown here is derived from an EMBL/GenBank/DDBJ whole genome shotgun (WGS) entry which is preliminary data.</text>
</comment>
<keyword evidence="2" id="KW-1185">Reference proteome</keyword>
<evidence type="ECO:0000313" key="1">
    <source>
        <dbReference type="EMBL" id="OJD09774.1"/>
    </source>
</evidence>
<name>A0A1J9P0N1_9EURO</name>
<organism evidence="1 2">
    <name type="scientific">Emergomyces pasteurianus Ep9510</name>
    <dbReference type="NCBI Taxonomy" id="1447872"/>
    <lineage>
        <taxon>Eukaryota</taxon>
        <taxon>Fungi</taxon>
        <taxon>Dikarya</taxon>
        <taxon>Ascomycota</taxon>
        <taxon>Pezizomycotina</taxon>
        <taxon>Eurotiomycetes</taxon>
        <taxon>Eurotiomycetidae</taxon>
        <taxon>Onygenales</taxon>
        <taxon>Ajellomycetaceae</taxon>
        <taxon>Emergomyces</taxon>
    </lineage>
</organism>
<dbReference type="AlphaFoldDB" id="A0A1J9P0N1"/>
<feature type="non-terminal residue" evidence="1">
    <location>
        <position position="59"/>
    </location>
</feature>
<dbReference type="Proteomes" id="UP000182235">
    <property type="component" value="Unassembled WGS sequence"/>
</dbReference>
<accession>A0A1J9P0N1</accession>
<dbReference type="VEuPathDB" id="FungiDB:AJ78_08935"/>
<dbReference type="EMBL" id="LGRN01001141">
    <property type="protein sequence ID" value="OJD09774.1"/>
    <property type="molecule type" value="Genomic_DNA"/>
</dbReference>
<protein>
    <submittedName>
        <fullName evidence="1">Uncharacterized protein</fullName>
    </submittedName>
</protein>
<proteinExistence type="predicted"/>